<feature type="region of interest" description="Disordered" evidence="1">
    <location>
        <begin position="138"/>
        <end position="157"/>
    </location>
</feature>
<feature type="transmembrane region" description="Helical" evidence="2">
    <location>
        <begin position="96"/>
        <end position="120"/>
    </location>
</feature>
<feature type="region of interest" description="Disordered" evidence="1">
    <location>
        <begin position="164"/>
        <end position="211"/>
    </location>
</feature>
<organism evidence="3 4">
    <name type="scientific">Septoria linicola</name>
    <dbReference type="NCBI Taxonomy" id="215465"/>
    <lineage>
        <taxon>Eukaryota</taxon>
        <taxon>Fungi</taxon>
        <taxon>Dikarya</taxon>
        <taxon>Ascomycota</taxon>
        <taxon>Pezizomycotina</taxon>
        <taxon>Dothideomycetes</taxon>
        <taxon>Dothideomycetidae</taxon>
        <taxon>Mycosphaerellales</taxon>
        <taxon>Mycosphaerellaceae</taxon>
        <taxon>Septoria</taxon>
    </lineage>
</organism>
<evidence type="ECO:0000256" key="2">
    <source>
        <dbReference type="SAM" id="Phobius"/>
    </source>
</evidence>
<name>A0A9Q9ADS8_9PEZI</name>
<sequence>MKITNYLLPGLGVVSVATAGVYQRQAQEQSTSISAPSGSSSTSATTPTTSPSPTTSVSSTEQNSDTGITGSGSDVDSEAGASGSQAGSFSLSKGGLIAIIVVVAFVAVFGIASTVLWVLAKRRQWNIRQSIKRASRRFTGRAARDATRDRQSKRAGLQMSHIPAQRGHKGGIDVRVKDAEKGTTNKPIGDEKSTKQQSGWTEKLWRNDWQK</sequence>
<dbReference type="OrthoDB" id="5425637at2759"/>
<keyword evidence="2" id="KW-0812">Transmembrane</keyword>
<evidence type="ECO:0000256" key="1">
    <source>
        <dbReference type="SAM" id="MobiDB-lite"/>
    </source>
</evidence>
<keyword evidence="4" id="KW-1185">Reference proteome</keyword>
<keyword evidence="2" id="KW-1133">Transmembrane helix</keyword>
<keyword evidence="2" id="KW-0472">Membrane</keyword>
<dbReference type="EMBL" id="CP099418">
    <property type="protein sequence ID" value="USW47270.1"/>
    <property type="molecule type" value="Genomic_DNA"/>
</dbReference>
<evidence type="ECO:0000313" key="3">
    <source>
        <dbReference type="EMBL" id="USW47270.1"/>
    </source>
</evidence>
<feature type="compositionally biased region" description="Basic and acidic residues" evidence="1">
    <location>
        <begin position="170"/>
        <end position="194"/>
    </location>
</feature>
<accession>A0A9Q9ADS8</accession>
<gene>
    <name evidence="3" type="ORF">Slin15195_G005890</name>
</gene>
<feature type="region of interest" description="Disordered" evidence="1">
    <location>
        <begin position="27"/>
        <end position="84"/>
    </location>
</feature>
<feature type="compositionally biased region" description="Polar residues" evidence="1">
    <location>
        <begin position="61"/>
        <end position="74"/>
    </location>
</feature>
<protein>
    <submittedName>
        <fullName evidence="3">Uncharacterized protein</fullName>
    </submittedName>
</protein>
<dbReference type="AlphaFoldDB" id="A0A9Q9ADS8"/>
<proteinExistence type="predicted"/>
<evidence type="ECO:0000313" key="4">
    <source>
        <dbReference type="Proteomes" id="UP001056384"/>
    </source>
</evidence>
<feature type="compositionally biased region" description="Basic and acidic residues" evidence="1">
    <location>
        <begin position="142"/>
        <end position="152"/>
    </location>
</feature>
<dbReference type="Proteomes" id="UP001056384">
    <property type="component" value="Chromosome 1"/>
</dbReference>
<feature type="compositionally biased region" description="Low complexity" evidence="1">
    <location>
        <begin position="30"/>
        <end position="60"/>
    </location>
</feature>
<reference evidence="3" key="1">
    <citation type="submission" date="2022-06" db="EMBL/GenBank/DDBJ databases">
        <title>Complete genome sequences of two strains of the flax pathogen Septoria linicola.</title>
        <authorList>
            <person name="Lapalu N."/>
            <person name="Simon A."/>
            <person name="Demenou B."/>
            <person name="Paumier D."/>
            <person name="Guillot M.-P."/>
            <person name="Gout L."/>
            <person name="Valade R."/>
        </authorList>
    </citation>
    <scope>NUCLEOTIDE SEQUENCE</scope>
    <source>
        <strain evidence="3">SE15195</strain>
    </source>
</reference>